<dbReference type="GO" id="GO:0004888">
    <property type="term" value="F:transmembrane signaling receptor activity"/>
    <property type="evidence" value="ECO:0007669"/>
    <property type="project" value="InterPro"/>
</dbReference>
<dbReference type="Pfam" id="PF00015">
    <property type="entry name" value="MCPsignal"/>
    <property type="match status" value="1"/>
</dbReference>
<dbReference type="InterPro" id="IPR024478">
    <property type="entry name" value="HlyB_4HB_MCP"/>
</dbReference>
<dbReference type="CDD" id="cd06225">
    <property type="entry name" value="HAMP"/>
    <property type="match status" value="1"/>
</dbReference>
<dbReference type="AlphaFoldDB" id="A0A5B8RFA9"/>
<dbReference type="SUPFAM" id="SSF58104">
    <property type="entry name" value="Methyl-accepting chemotaxis protein (MCP) signaling domain"/>
    <property type="match status" value="1"/>
</dbReference>
<dbReference type="PROSITE" id="PS50885">
    <property type="entry name" value="HAMP"/>
    <property type="match status" value="1"/>
</dbReference>
<comment type="similarity">
    <text evidence="2">Belongs to the methyl-accepting chemotaxis (MCP) protein family.</text>
</comment>
<dbReference type="PANTHER" id="PTHR32089:SF112">
    <property type="entry name" value="LYSOZYME-LIKE PROTEIN-RELATED"/>
    <property type="match status" value="1"/>
</dbReference>
<dbReference type="FunFam" id="1.10.287.950:FF:000001">
    <property type="entry name" value="Methyl-accepting chemotaxis sensory transducer"/>
    <property type="match status" value="1"/>
</dbReference>
<dbReference type="PANTHER" id="PTHR32089">
    <property type="entry name" value="METHYL-ACCEPTING CHEMOTAXIS PROTEIN MCPB"/>
    <property type="match status" value="1"/>
</dbReference>
<keyword evidence="3" id="KW-1133">Transmembrane helix</keyword>
<evidence type="ECO:0000256" key="3">
    <source>
        <dbReference type="SAM" id="Phobius"/>
    </source>
</evidence>
<evidence type="ECO:0000259" key="4">
    <source>
        <dbReference type="PROSITE" id="PS50111"/>
    </source>
</evidence>
<keyword evidence="3" id="KW-0812">Transmembrane</keyword>
<accession>A0A5B8RFA9</accession>
<dbReference type="Pfam" id="PF00672">
    <property type="entry name" value="HAMP"/>
    <property type="match status" value="1"/>
</dbReference>
<keyword evidence="3" id="KW-0472">Membrane</keyword>
<evidence type="ECO:0000256" key="1">
    <source>
        <dbReference type="ARBA" id="ARBA00023224"/>
    </source>
</evidence>
<dbReference type="GO" id="GO:0006935">
    <property type="term" value="P:chemotaxis"/>
    <property type="evidence" value="ECO:0007669"/>
    <property type="project" value="InterPro"/>
</dbReference>
<dbReference type="InterPro" id="IPR004089">
    <property type="entry name" value="MCPsignal_dom"/>
</dbReference>
<dbReference type="SMART" id="SM00304">
    <property type="entry name" value="HAMP"/>
    <property type="match status" value="1"/>
</dbReference>
<dbReference type="PROSITE" id="PS50111">
    <property type="entry name" value="CHEMOTAXIS_TRANSDUC_2"/>
    <property type="match status" value="1"/>
</dbReference>
<dbReference type="SMART" id="SM00283">
    <property type="entry name" value="MA"/>
    <property type="match status" value="1"/>
</dbReference>
<dbReference type="Gene3D" id="1.10.287.950">
    <property type="entry name" value="Methyl-accepting chemotaxis protein"/>
    <property type="match status" value="1"/>
</dbReference>
<dbReference type="GO" id="GO:0016020">
    <property type="term" value="C:membrane"/>
    <property type="evidence" value="ECO:0007669"/>
    <property type="project" value="InterPro"/>
</dbReference>
<name>A0A5B8RFA9_9ZZZZ</name>
<dbReference type="GO" id="GO:0007165">
    <property type="term" value="P:signal transduction"/>
    <property type="evidence" value="ECO:0007669"/>
    <property type="project" value="UniProtKB-KW"/>
</dbReference>
<dbReference type="Pfam" id="PF12729">
    <property type="entry name" value="4HB_MCP_1"/>
    <property type="match status" value="1"/>
</dbReference>
<evidence type="ECO:0000313" key="6">
    <source>
        <dbReference type="EMBL" id="QEA06222.1"/>
    </source>
</evidence>
<evidence type="ECO:0000259" key="5">
    <source>
        <dbReference type="PROSITE" id="PS50885"/>
    </source>
</evidence>
<gene>
    <name evidence="6" type="ORF">KBTEX_02552</name>
</gene>
<reference evidence="6" key="1">
    <citation type="submission" date="2019-06" db="EMBL/GenBank/DDBJ databases">
        <authorList>
            <person name="Murdoch R.W."/>
            <person name="Fathepure B."/>
        </authorList>
    </citation>
    <scope>NUCLEOTIDE SEQUENCE</scope>
</reference>
<dbReference type="PRINTS" id="PR00260">
    <property type="entry name" value="CHEMTRNSDUCR"/>
</dbReference>
<organism evidence="6">
    <name type="scientific">uncultured organism</name>
    <dbReference type="NCBI Taxonomy" id="155900"/>
    <lineage>
        <taxon>unclassified sequences</taxon>
        <taxon>environmental samples</taxon>
    </lineage>
</organism>
<feature type="domain" description="HAMP" evidence="5">
    <location>
        <begin position="213"/>
        <end position="265"/>
    </location>
</feature>
<dbReference type="InterPro" id="IPR004090">
    <property type="entry name" value="Chemotax_Me-accpt_rcpt"/>
</dbReference>
<protein>
    <recommendedName>
        <fullName evidence="7">Methyl-accepting chemotaxis protein</fullName>
    </recommendedName>
</protein>
<evidence type="ECO:0000256" key="2">
    <source>
        <dbReference type="ARBA" id="ARBA00029447"/>
    </source>
</evidence>
<evidence type="ECO:0008006" key="7">
    <source>
        <dbReference type="Google" id="ProtNLM"/>
    </source>
</evidence>
<dbReference type="EMBL" id="MN079131">
    <property type="protein sequence ID" value="QEA06222.1"/>
    <property type="molecule type" value="Genomic_DNA"/>
</dbReference>
<proteinExistence type="inferred from homology"/>
<dbReference type="InterPro" id="IPR003660">
    <property type="entry name" value="HAMP_dom"/>
</dbReference>
<sequence>MRNVTIRARLWLTLAVLVGAIAAVSLTGFWQISRLDAAVTAVADRALARVRDAQQVRSAITAIERAEKGALLARASLDIPGAKAYFAEAKQAFETLDTLIARLDSLTTGAAQSERLASFRETLTRYRALHGRLKDNADKGLVQPAIKLSENEGDALLESAHETLGAYIDGVDAAAAQARSRAVEGAHAARLWITGVASLAVLTGLLLTALLAGHIRRGLDRVVATADAVAGGDLTARVAWPRNDEIGRMSRALERSFAEFAGSVDAIRAADSALGEAADALYRRSNETLDGARRQDERLEEAVTAATQSAGAVEEVAAAASEADDTTADVDARIRDGRGRLEAGLVGVRAAERDLGETAERLEALNGHCETIGEVVEVIDSIARQTNLLALNAAIEAAGAGSAGEGFAVVAEEVRALAQRSSQSTDNIQTSVTELQRLANESREAMAHSLSSAQAAREETGHANEAFGDIATGARHIREHTERIATASEEQTRVGAELRRQLEAVSGIATQTTSSSEANAEVAESLRTQAAELARRVERFRTA</sequence>
<feature type="transmembrane region" description="Helical" evidence="3">
    <location>
        <begin position="191"/>
        <end position="212"/>
    </location>
</feature>
<keyword evidence="1" id="KW-0807">Transducer</keyword>
<feature type="domain" description="Methyl-accepting transducer" evidence="4">
    <location>
        <begin position="270"/>
        <end position="506"/>
    </location>
</feature>